<evidence type="ECO:0000313" key="2">
    <source>
        <dbReference type="EMBL" id="KAK3938889.1"/>
    </source>
</evidence>
<reference evidence="3" key="1">
    <citation type="journal article" date="2023" name="Mol. Phylogenet. Evol.">
        <title>Genome-scale phylogeny and comparative genomics of the fungal order Sordariales.</title>
        <authorList>
            <person name="Hensen N."/>
            <person name="Bonometti L."/>
            <person name="Westerberg I."/>
            <person name="Brannstrom I.O."/>
            <person name="Guillou S."/>
            <person name="Cros-Aarteil S."/>
            <person name="Calhoun S."/>
            <person name="Haridas S."/>
            <person name="Kuo A."/>
            <person name="Mondo S."/>
            <person name="Pangilinan J."/>
            <person name="Riley R."/>
            <person name="LaButti K."/>
            <person name="Andreopoulos B."/>
            <person name="Lipzen A."/>
            <person name="Chen C."/>
            <person name="Yan M."/>
            <person name="Daum C."/>
            <person name="Ng V."/>
            <person name="Clum A."/>
            <person name="Steindorff A."/>
            <person name="Ohm R.A."/>
            <person name="Martin F."/>
            <person name="Silar P."/>
            <person name="Natvig D.O."/>
            <person name="Lalanne C."/>
            <person name="Gautier V."/>
            <person name="Ament-Velasquez S.L."/>
            <person name="Kruys A."/>
            <person name="Hutchinson M.I."/>
            <person name="Powell A.J."/>
            <person name="Barry K."/>
            <person name="Miller A.N."/>
            <person name="Grigoriev I.V."/>
            <person name="Debuchy R."/>
            <person name="Gladieux P."/>
            <person name="Hiltunen Thoren M."/>
            <person name="Johannesson H."/>
        </authorList>
    </citation>
    <scope>NUCLEOTIDE SEQUENCE [LARGE SCALE GENOMIC DNA]</scope>
    <source>
        <strain evidence="3">CBS 340.73</strain>
    </source>
</reference>
<dbReference type="Pfam" id="PF06985">
    <property type="entry name" value="HET"/>
    <property type="match status" value="1"/>
</dbReference>
<dbReference type="InterPro" id="IPR010730">
    <property type="entry name" value="HET"/>
</dbReference>
<dbReference type="AlphaFoldDB" id="A0AAN6N4F8"/>
<dbReference type="PANTHER" id="PTHR10622">
    <property type="entry name" value="HET DOMAIN-CONTAINING PROTEIN"/>
    <property type="match status" value="1"/>
</dbReference>
<organism evidence="2 3">
    <name type="scientific">Diplogelasinospora grovesii</name>
    <dbReference type="NCBI Taxonomy" id="303347"/>
    <lineage>
        <taxon>Eukaryota</taxon>
        <taxon>Fungi</taxon>
        <taxon>Dikarya</taxon>
        <taxon>Ascomycota</taxon>
        <taxon>Pezizomycotina</taxon>
        <taxon>Sordariomycetes</taxon>
        <taxon>Sordariomycetidae</taxon>
        <taxon>Sordariales</taxon>
        <taxon>Diplogelasinosporaceae</taxon>
        <taxon>Diplogelasinospora</taxon>
    </lineage>
</organism>
<evidence type="ECO:0000313" key="3">
    <source>
        <dbReference type="Proteomes" id="UP001303473"/>
    </source>
</evidence>
<protein>
    <submittedName>
        <fullName evidence="2">Heterokaryon incompatibility protein-domain-containing protein</fullName>
    </submittedName>
</protein>
<feature type="domain" description="Heterokaryon incompatibility" evidence="1">
    <location>
        <begin position="22"/>
        <end position="111"/>
    </location>
</feature>
<comment type="caution">
    <text evidence="2">The sequence shown here is derived from an EMBL/GenBank/DDBJ whole genome shotgun (WGS) entry which is preliminary data.</text>
</comment>
<dbReference type="PANTHER" id="PTHR10622:SF10">
    <property type="entry name" value="HET DOMAIN-CONTAINING PROTEIN"/>
    <property type="match status" value="1"/>
</dbReference>
<keyword evidence="3" id="KW-1185">Reference proteome</keyword>
<gene>
    <name evidence="2" type="ORF">QBC46DRAFT_439426</name>
</gene>
<accession>A0AAN6N4F8</accession>
<sequence length="619" mass="69265">MRLLNTSSLKLKEFVGLNIPPYAILSHTWGEEEVLFDDIQKGIASSKNGYGKLAGCCQKAAKDGFEWVWIDTCCIDKTSSAELSEAINSMYQWYEKSTICYAYLWDVAAEHTASAFAITDFSQSRWFTRGWTLQELIAPQVVEFYTSEWLEIGTKGSLASQISTITGIPVRILRGESPPSTCCIAERMSWASARQTTREEDLAYCLLGIFGVHMPLLYGEGAKSFVRLQEQILKQEEDYSIFAWTLQHDCGQALTGFLASSPSDFTNVAPQNLQLPTLVGEFRYFESAGNYPSDSKYLKPYTFSSRLGGSGADVCSGEAYRVLYTKRYERLRKHDFHRSLAKDIPREPPELTSRGLRVSLPVKWPQDPESPAIAWIYCEIDDRPLCILLRPSSSTASSHLHGRHSSPWLISVDRSLLAEFAPAELYLHPNGQIGEEALLNTSRVPSSLGGSSWGRLRVVVPEMMENYTAYVISAYPTDRWSLDEFFFRAEPKVIGTVIVEFAHGGWSGLFEVHCGIVNGHPWCSIAKDLEPRLGKAVDDLSATFEHQSAQETEYFSKLSDRAAEWSDRVPGTVLSAAIRKSSATRGESSAYTLRVSACAFHQCDNWARLHVSEAEKKKS</sequence>
<proteinExistence type="predicted"/>
<dbReference type="EMBL" id="MU853821">
    <property type="protein sequence ID" value="KAK3938889.1"/>
    <property type="molecule type" value="Genomic_DNA"/>
</dbReference>
<dbReference type="Proteomes" id="UP001303473">
    <property type="component" value="Unassembled WGS sequence"/>
</dbReference>
<evidence type="ECO:0000259" key="1">
    <source>
        <dbReference type="Pfam" id="PF06985"/>
    </source>
</evidence>
<name>A0AAN6N4F8_9PEZI</name>